<evidence type="ECO:0000259" key="2">
    <source>
        <dbReference type="Pfam" id="PF01106"/>
    </source>
</evidence>
<dbReference type="Proteomes" id="UP000198876">
    <property type="component" value="Unassembled WGS sequence"/>
</dbReference>
<dbReference type="EMBL" id="FOOQ01000001">
    <property type="protein sequence ID" value="SFG12105.1"/>
    <property type="molecule type" value="Genomic_DNA"/>
</dbReference>
<evidence type="ECO:0000313" key="3">
    <source>
        <dbReference type="EMBL" id="SFG12105.1"/>
    </source>
</evidence>
<dbReference type="InterPro" id="IPR001075">
    <property type="entry name" value="NIF_FeS_clus_asmbl_NifU_C"/>
</dbReference>
<sequence length="111" mass="11890">MSIESTPDGAEESLEERIDLFVRRNFPQIQMHGGAAGIDAVDEETGTVWISLTGACSGCGISPMTVQALKSRMVAEFEAVSDVHVSTGGAFDYEADAESDPFERSRSDAPF</sequence>
<proteinExistence type="predicted"/>
<evidence type="ECO:0000313" key="4">
    <source>
        <dbReference type="Proteomes" id="UP000198876"/>
    </source>
</evidence>
<organism evidence="3 4">
    <name type="scientific">Halopelagius inordinatus</name>
    <dbReference type="NCBI Taxonomy" id="553467"/>
    <lineage>
        <taxon>Archaea</taxon>
        <taxon>Methanobacteriati</taxon>
        <taxon>Methanobacteriota</taxon>
        <taxon>Stenosarchaea group</taxon>
        <taxon>Halobacteria</taxon>
        <taxon>Halobacteriales</taxon>
        <taxon>Haloferacaceae</taxon>
    </lineage>
</organism>
<dbReference type="OrthoDB" id="270036at2157"/>
<dbReference type="RefSeq" id="WP_092890543.1">
    <property type="nucleotide sequence ID" value="NZ_FOOQ01000001.1"/>
</dbReference>
<dbReference type="GO" id="GO:0016226">
    <property type="term" value="P:iron-sulfur cluster assembly"/>
    <property type="evidence" value="ECO:0007669"/>
    <property type="project" value="InterPro"/>
</dbReference>
<feature type="domain" description="NIF system FeS cluster assembly NifU C-terminal" evidence="2">
    <location>
        <begin position="27"/>
        <end position="83"/>
    </location>
</feature>
<protein>
    <submittedName>
        <fullName evidence="3">Fe-S cluster biogenesis protein NfuA, 4Fe-4S-binding domain</fullName>
    </submittedName>
</protein>
<dbReference type="GO" id="GO:0051536">
    <property type="term" value="F:iron-sulfur cluster binding"/>
    <property type="evidence" value="ECO:0007669"/>
    <property type="project" value="InterPro"/>
</dbReference>
<keyword evidence="4" id="KW-1185">Reference proteome</keyword>
<reference evidence="4" key="1">
    <citation type="submission" date="2016-10" db="EMBL/GenBank/DDBJ databases">
        <authorList>
            <person name="Varghese N."/>
            <person name="Submissions S."/>
        </authorList>
    </citation>
    <scope>NUCLEOTIDE SEQUENCE [LARGE SCALE GENOMIC DNA]</scope>
    <source>
        <strain evidence="4">CGMCC 1.7739</strain>
    </source>
</reference>
<dbReference type="AlphaFoldDB" id="A0A1I2P7I8"/>
<feature type="region of interest" description="Disordered" evidence="1">
    <location>
        <begin position="90"/>
        <end position="111"/>
    </location>
</feature>
<evidence type="ECO:0000256" key="1">
    <source>
        <dbReference type="SAM" id="MobiDB-lite"/>
    </source>
</evidence>
<dbReference type="GO" id="GO:0005506">
    <property type="term" value="F:iron ion binding"/>
    <property type="evidence" value="ECO:0007669"/>
    <property type="project" value="InterPro"/>
</dbReference>
<dbReference type="Pfam" id="PF01106">
    <property type="entry name" value="NifU"/>
    <property type="match status" value="1"/>
</dbReference>
<feature type="compositionally biased region" description="Basic and acidic residues" evidence="1">
    <location>
        <begin position="101"/>
        <end position="111"/>
    </location>
</feature>
<dbReference type="InterPro" id="IPR034904">
    <property type="entry name" value="FSCA_dom_sf"/>
</dbReference>
<accession>A0A1I2P7I8</accession>
<dbReference type="Gene3D" id="3.30.300.130">
    <property type="entry name" value="Fe-S cluster assembly (FSCA)"/>
    <property type="match status" value="1"/>
</dbReference>
<name>A0A1I2P7I8_9EURY</name>
<gene>
    <name evidence="3" type="ORF">SAMN04488063_1484</name>
</gene>
<dbReference type="STRING" id="553467.SAMN04488063_1484"/>
<dbReference type="SUPFAM" id="SSF117916">
    <property type="entry name" value="Fe-S cluster assembly (FSCA) domain-like"/>
    <property type="match status" value="1"/>
</dbReference>